<dbReference type="GO" id="GO:0016787">
    <property type="term" value="F:hydrolase activity"/>
    <property type="evidence" value="ECO:0007669"/>
    <property type="project" value="UniProtKB-KW"/>
</dbReference>
<keyword evidence="2" id="KW-0378">Hydrolase</keyword>
<feature type="transmembrane region" description="Helical" evidence="1">
    <location>
        <begin position="21"/>
        <end position="41"/>
    </location>
</feature>
<keyword evidence="3" id="KW-1185">Reference proteome</keyword>
<comment type="caution">
    <text evidence="2">The sequence shown here is derived from an EMBL/GenBank/DDBJ whole genome shotgun (WGS) entry which is preliminary data.</text>
</comment>
<keyword evidence="1" id="KW-1133">Transmembrane helix</keyword>
<dbReference type="EMBL" id="JACJTB010000024">
    <property type="protein sequence ID" value="MBD2596194.1"/>
    <property type="molecule type" value="Genomic_DNA"/>
</dbReference>
<evidence type="ECO:0000313" key="2">
    <source>
        <dbReference type="EMBL" id="MBD2596194.1"/>
    </source>
</evidence>
<keyword evidence="1" id="KW-0472">Membrane</keyword>
<proteinExistence type="predicted"/>
<gene>
    <name evidence="2" type="ORF">H6G74_17945</name>
</gene>
<dbReference type="Proteomes" id="UP000603457">
    <property type="component" value="Unassembled WGS sequence"/>
</dbReference>
<accession>A0ABR8FXN2</accession>
<keyword evidence="1" id="KW-0812">Transmembrane</keyword>
<evidence type="ECO:0000313" key="3">
    <source>
        <dbReference type="Proteomes" id="UP000603457"/>
    </source>
</evidence>
<protein>
    <submittedName>
        <fullName evidence="2">Glycoside hydrolase family protein</fullName>
    </submittedName>
</protein>
<dbReference type="SUPFAM" id="SSF53955">
    <property type="entry name" value="Lysozyme-like"/>
    <property type="match status" value="1"/>
</dbReference>
<name>A0ABR8FXN2_9NOSO</name>
<reference evidence="2 3" key="1">
    <citation type="journal article" date="2020" name="ISME J.">
        <title>Comparative genomics reveals insights into cyanobacterial evolution and habitat adaptation.</title>
        <authorList>
            <person name="Chen M.Y."/>
            <person name="Teng W.K."/>
            <person name="Zhao L."/>
            <person name="Hu C.X."/>
            <person name="Zhou Y.K."/>
            <person name="Han B.P."/>
            <person name="Song L.R."/>
            <person name="Shu W.S."/>
        </authorList>
    </citation>
    <scope>NUCLEOTIDE SEQUENCE [LARGE SCALE GENOMIC DNA]</scope>
    <source>
        <strain evidence="2 3">FACHB-130</strain>
    </source>
</reference>
<evidence type="ECO:0000256" key="1">
    <source>
        <dbReference type="SAM" id="Phobius"/>
    </source>
</evidence>
<sequence length="239" mass="26959">MEESQVRSRILKKFELKGVEKLIGPIAALLAFICLLQWYIFGDLRSPSDPVFNDNQPPLVMKGGDPYIRALMRTISASEANGNRPYSLLYGGQQVTDLSRHPEICVTIVTGPNTGNCSTAAGRYQIINTTWFNIAPRYHPNPTRMVFWTSYSFEAEFQDVVVYRWLNDNQVWGVDISKLLRQGKINDVLRRLSPTWTSLGYGIETNSISNSLPKIYQKMLKEELAAANQPTSVNVTPTP</sequence>
<dbReference type="InterPro" id="IPR023346">
    <property type="entry name" value="Lysozyme-like_dom_sf"/>
</dbReference>
<organism evidence="2 3">
    <name type="scientific">Nostoc spongiaeforme FACHB-130</name>
    <dbReference type="NCBI Taxonomy" id="1357510"/>
    <lineage>
        <taxon>Bacteria</taxon>
        <taxon>Bacillati</taxon>
        <taxon>Cyanobacteriota</taxon>
        <taxon>Cyanophyceae</taxon>
        <taxon>Nostocales</taxon>
        <taxon>Nostocaceae</taxon>
        <taxon>Nostoc</taxon>
    </lineage>
</organism>
<dbReference type="Gene3D" id="1.10.530.10">
    <property type="match status" value="1"/>
</dbReference>